<comment type="caution">
    <text evidence="3">The sequence shown here is derived from an EMBL/GenBank/DDBJ whole genome shotgun (WGS) entry which is preliminary data.</text>
</comment>
<dbReference type="VEuPathDB" id="FungiDB:VP01_32g29"/>
<evidence type="ECO:0000256" key="1">
    <source>
        <dbReference type="SAM" id="MobiDB-lite"/>
    </source>
</evidence>
<feature type="compositionally biased region" description="Polar residues" evidence="1">
    <location>
        <begin position="159"/>
        <end position="177"/>
    </location>
</feature>
<feature type="region of interest" description="Disordered" evidence="1">
    <location>
        <begin position="194"/>
        <end position="215"/>
    </location>
</feature>
<dbReference type="PANTHER" id="PTHR36819">
    <property type="entry name" value="REGULATOR OF PHOSPHOLIPASE D SRF1"/>
    <property type="match status" value="1"/>
</dbReference>
<accession>A0A0L6UXI1</accession>
<gene>
    <name evidence="3" type="ORF">VP01_32g29</name>
</gene>
<proteinExistence type="predicted"/>
<dbReference type="EMBL" id="LAVV01008280">
    <property type="protein sequence ID" value="KNZ53248.1"/>
    <property type="molecule type" value="Genomic_DNA"/>
</dbReference>
<feature type="compositionally biased region" description="Polar residues" evidence="1">
    <location>
        <begin position="33"/>
        <end position="54"/>
    </location>
</feature>
<evidence type="ECO:0000256" key="2">
    <source>
        <dbReference type="SAM" id="Phobius"/>
    </source>
</evidence>
<feature type="region of interest" description="Disordered" evidence="1">
    <location>
        <begin position="296"/>
        <end position="341"/>
    </location>
</feature>
<dbReference type="PANTHER" id="PTHR36819:SF1">
    <property type="entry name" value="REGULATOR OF PHOSPHOLIPASE D SRF1"/>
    <property type="match status" value="1"/>
</dbReference>
<dbReference type="AlphaFoldDB" id="A0A0L6UXI1"/>
<evidence type="ECO:0000313" key="3">
    <source>
        <dbReference type="EMBL" id="KNZ53248.1"/>
    </source>
</evidence>
<feature type="transmembrane region" description="Helical" evidence="2">
    <location>
        <begin position="539"/>
        <end position="556"/>
    </location>
</feature>
<keyword evidence="2" id="KW-1133">Transmembrane helix</keyword>
<feature type="transmembrane region" description="Helical" evidence="2">
    <location>
        <begin position="724"/>
        <end position="746"/>
    </location>
</feature>
<feature type="region of interest" description="Disordered" evidence="1">
    <location>
        <begin position="33"/>
        <end position="56"/>
    </location>
</feature>
<organism evidence="3 4">
    <name type="scientific">Puccinia sorghi</name>
    <dbReference type="NCBI Taxonomy" id="27349"/>
    <lineage>
        <taxon>Eukaryota</taxon>
        <taxon>Fungi</taxon>
        <taxon>Dikarya</taxon>
        <taxon>Basidiomycota</taxon>
        <taxon>Pucciniomycotina</taxon>
        <taxon>Pucciniomycetes</taxon>
        <taxon>Pucciniales</taxon>
        <taxon>Pucciniaceae</taxon>
        <taxon>Puccinia</taxon>
    </lineage>
</organism>
<dbReference type="OrthoDB" id="1436450at2759"/>
<sequence length="781" mass="86178">MPGEFTRILIPFHSTISQISAHLAHHSIHLSQTNPTHQVHSHTTSKAQSHPNHNTRPITLFLPITITTLQHNTPYTVATPLTQAASSPTKTASSFPLFPPPLQKNLSNQTAVTKSTPSLVTWAKSHDDDDLLFQPDPIPSASTPYASPYLPKPAGAESEYSSQATLSRPSQKQQYGHYQTEHLHAANLSLQNLPRSPLFTKPSTNSQPDSPSENQDWTITQAQINGMGASTHPRPFSSIELVHQHASKQLSAIVAGGSGSQETATAGPSSTRRSLYRAMTTPSPVFQRFRPLITVNGQKKRATGDSFNPSDEDRNIEEGKQTPTASRHRIGPHQQPPDDRWWQFTLPTKYRRKVEEYLNRGGQGIGGVVDRRTESTDNSPFAPHRVEMVEIDEDRRKVLALLKPHATPRSTSYSSIHSNDPQCDLQRYGSFSGLSPLCKGSVEDELLDLDHHPPTDFPLSAFSRKLSLTAQQQQIFEQSQNGREVQQALYESSDSSNNHVHAKPYSSSLHTAINHDPRSRSARIGSYLMHHPTAPLVCRLLNVLLTAISLGICSAIRKSEIQADASGILGASTIFVLVAAPLGLIHNLFAIYCEYFGAPIGIWSVSWKMFHTLSELVFVSLWSAALALTMNDELRSPLRCQGGRGRVASHKLLADSIGTTGELPSELATRLAPLTVSTPGHPAALSQQTLTTVVLATLEQTQRHHHHRLSLTQVTHICRLQASLVSIIFAGLALYTLVLVVSLFRIFIKVPPSPSCVLFSFFFFTDFCFPRSPYHQVSRKY</sequence>
<feature type="region of interest" description="Disordered" evidence="1">
    <location>
        <begin position="130"/>
        <end position="177"/>
    </location>
</feature>
<keyword evidence="2" id="KW-0812">Transmembrane</keyword>
<dbReference type="GO" id="GO:0071944">
    <property type="term" value="C:cell periphery"/>
    <property type="evidence" value="ECO:0007669"/>
    <property type="project" value="TreeGrafter"/>
</dbReference>
<evidence type="ECO:0000313" key="4">
    <source>
        <dbReference type="Proteomes" id="UP000037035"/>
    </source>
</evidence>
<feature type="transmembrane region" description="Helical" evidence="2">
    <location>
        <begin position="568"/>
        <end position="589"/>
    </location>
</feature>
<keyword evidence="2" id="KW-0472">Membrane</keyword>
<dbReference type="InterPro" id="IPR037737">
    <property type="entry name" value="Srf1"/>
</dbReference>
<reference evidence="3 4" key="1">
    <citation type="submission" date="2015-08" db="EMBL/GenBank/DDBJ databases">
        <title>Next Generation Sequencing and Analysis of the Genome of Puccinia sorghi L Schw, the Causal Agent of Maize Common Rust.</title>
        <authorList>
            <person name="Rochi L."/>
            <person name="Burguener G."/>
            <person name="Darino M."/>
            <person name="Turjanski A."/>
            <person name="Kreff E."/>
            <person name="Dieguez M.J."/>
            <person name="Sacco F."/>
        </authorList>
    </citation>
    <scope>NUCLEOTIDE SEQUENCE [LARGE SCALE GENOMIC DNA]</scope>
    <source>
        <strain evidence="3 4">RO10H11247</strain>
    </source>
</reference>
<name>A0A0L6UXI1_9BASI</name>
<protein>
    <submittedName>
        <fullName evidence="3">Uncharacterized protein</fullName>
    </submittedName>
</protein>
<feature type="transmembrane region" description="Helical" evidence="2">
    <location>
        <begin position="609"/>
        <end position="629"/>
    </location>
</feature>
<feature type="compositionally biased region" description="Polar residues" evidence="1">
    <location>
        <begin position="260"/>
        <end position="273"/>
    </location>
</feature>
<dbReference type="Proteomes" id="UP000037035">
    <property type="component" value="Unassembled WGS sequence"/>
</dbReference>
<feature type="compositionally biased region" description="Basic and acidic residues" evidence="1">
    <location>
        <begin position="311"/>
        <end position="320"/>
    </location>
</feature>
<dbReference type="GO" id="GO:0000324">
    <property type="term" value="C:fungal-type vacuole"/>
    <property type="evidence" value="ECO:0007669"/>
    <property type="project" value="TreeGrafter"/>
</dbReference>
<keyword evidence="4" id="KW-1185">Reference proteome</keyword>
<feature type="compositionally biased region" description="Polar residues" evidence="1">
    <location>
        <begin position="201"/>
        <end position="215"/>
    </location>
</feature>
<feature type="region of interest" description="Disordered" evidence="1">
    <location>
        <begin position="255"/>
        <end position="274"/>
    </location>
</feature>